<protein>
    <submittedName>
        <fullName evidence="2">Uncharacterized protein (DUF58 family)</fullName>
    </submittedName>
</protein>
<keyword evidence="3" id="KW-1185">Reference proteome</keyword>
<dbReference type="EMBL" id="QEKW01000003">
    <property type="protein sequence ID" value="PVZ11679.1"/>
    <property type="molecule type" value="Genomic_DNA"/>
</dbReference>
<dbReference type="AlphaFoldDB" id="A0A2U1FHN3"/>
<comment type="caution">
    <text evidence="2">The sequence shown here is derived from an EMBL/GenBank/DDBJ whole genome shotgun (WGS) entry which is preliminary data.</text>
</comment>
<feature type="domain" description="DUF58" evidence="1">
    <location>
        <begin position="197"/>
        <end position="377"/>
    </location>
</feature>
<dbReference type="InterPro" id="IPR002881">
    <property type="entry name" value="DUF58"/>
</dbReference>
<organism evidence="2 3">
    <name type="scientific">Actinomycetospora cinnamomea</name>
    <dbReference type="NCBI Taxonomy" id="663609"/>
    <lineage>
        <taxon>Bacteria</taxon>
        <taxon>Bacillati</taxon>
        <taxon>Actinomycetota</taxon>
        <taxon>Actinomycetes</taxon>
        <taxon>Pseudonocardiales</taxon>
        <taxon>Pseudonocardiaceae</taxon>
        <taxon>Actinomycetospora</taxon>
    </lineage>
</organism>
<dbReference type="OrthoDB" id="845740at2"/>
<name>A0A2U1FHN3_9PSEU</name>
<gene>
    <name evidence="2" type="ORF">C8D89_1039</name>
</gene>
<accession>A0A2U1FHN3</accession>
<reference evidence="2 3" key="1">
    <citation type="submission" date="2018-04" db="EMBL/GenBank/DDBJ databases">
        <title>Genomic Encyclopedia of Type Strains, Phase IV (KMG-IV): sequencing the most valuable type-strain genomes for metagenomic binning, comparative biology and taxonomic classification.</title>
        <authorList>
            <person name="Goeker M."/>
        </authorList>
    </citation>
    <scope>NUCLEOTIDE SEQUENCE [LARGE SCALE GENOMIC DNA]</scope>
    <source>
        <strain evidence="2 3">DSM 45771</strain>
    </source>
</reference>
<evidence type="ECO:0000259" key="1">
    <source>
        <dbReference type="Pfam" id="PF01882"/>
    </source>
</evidence>
<sequence length="435" mass="46251">MAVTGRLALLVALGALVVGFALPSLLGVLVVTGVLALAAVADALAAVPVRALALEREQEPGTVTTLRLGASLDVALRVSNPTRRRAVLLLRDAWEPSAGAVPSRHRLVVPAGERRRVVTTLTPTRRGDRDAVRVTVRSTGPLGLAARQGRRDVPARVRVLPPFSSRRHLPARLARLRELDGRRAVQVRGQGTEFDSLREYVPGDDVRSLDWRASARSPELVVRTWRPERDRHVLVVIDTGRAAASRVGDGPRLDAALDTALLLAALASRGGDRVDLVALDREVHASVQGATAGDLLPALVTAMAPLEPRLVETDMRLLAATVLARAGRRSLVVLLTGLDEAAVREGLDPVLPALLRRHAVLVAAVADPELAVMAAGRGDAEAVYTAAAAETARAARRRVVERLTRRGVEVVDAAPDDLPPAVADRYLALKAAGRL</sequence>
<dbReference type="RefSeq" id="WP_116707415.1">
    <property type="nucleotide sequence ID" value="NZ_QEKW01000003.1"/>
</dbReference>
<dbReference type="Proteomes" id="UP000245639">
    <property type="component" value="Unassembled WGS sequence"/>
</dbReference>
<dbReference type="Pfam" id="PF01882">
    <property type="entry name" value="DUF58"/>
    <property type="match status" value="1"/>
</dbReference>
<proteinExistence type="predicted"/>
<dbReference type="PANTHER" id="PTHR33608">
    <property type="entry name" value="BLL2464 PROTEIN"/>
    <property type="match status" value="1"/>
</dbReference>
<evidence type="ECO:0000313" key="2">
    <source>
        <dbReference type="EMBL" id="PVZ11679.1"/>
    </source>
</evidence>
<dbReference type="PANTHER" id="PTHR33608:SF3">
    <property type="entry name" value="SLR2013 PROTEIN"/>
    <property type="match status" value="1"/>
</dbReference>
<evidence type="ECO:0000313" key="3">
    <source>
        <dbReference type="Proteomes" id="UP000245639"/>
    </source>
</evidence>